<gene>
    <name evidence="1" type="ORF">DILT_LOCUS7336</name>
</gene>
<dbReference type="AlphaFoldDB" id="A0A3P7L2E8"/>
<reference evidence="1 2" key="1">
    <citation type="submission" date="2018-11" db="EMBL/GenBank/DDBJ databases">
        <authorList>
            <consortium name="Pathogen Informatics"/>
        </authorList>
    </citation>
    <scope>NUCLEOTIDE SEQUENCE [LARGE SCALE GENOMIC DNA]</scope>
</reference>
<feature type="non-terminal residue" evidence="1">
    <location>
        <position position="119"/>
    </location>
</feature>
<proteinExistence type="predicted"/>
<keyword evidence="2" id="KW-1185">Reference proteome</keyword>
<organism evidence="1 2">
    <name type="scientific">Dibothriocephalus latus</name>
    <name type="common">Fish tapeworm</name>
    <name type="synonym">Diphyllobothrium latum</name>
    <dbReference type="NCBI Taxonomy" id="60516"/>
    <lineage>
        <taxon>Eukaryota</taxon>
        <taxon>Metazoa</taxon>
        <taxon>Spiralia</taxon>
        <taxon>Lophotrochozoa</taxon>
        <taxon>Platyhelminthes</taxon>
        <taxon>Cestoda</taxon>
        <taxon>Eucestoda</taxon>
        <taxon>Diphyllobothriidea</taxon>
        <taxon>Diphyllobothriidae</taxon>
        <taxon>Dibothriocephalus</taxon>
    </lineage>
</organism>
<evidence type="ECO:0000313" key="1">
    <source>
        <dbReference type="EMBL" id="VDN11505.1"/>
    </source>
</evidence>
<dbReference type="OrthoDB" id="6274045at2759"/>
<evidence type="ECO:0000313" key="2">
    <source>
        <dbReference type="Proteomes" id="UP000281553"/>
    </source>
</evidence>
<dbReference type="EMBL" id="UYRU01051604">
    <property type="protein sequence ID" value="VDN11505.1"/>
    <property type="molecule type" value="Genomic_DNA"/>
</dbReference>
<sequence length="119" mass="13295">MKVMRLAGPETLNPYGAIADYLILTAIFTDETAVEQVQRQFPRINRLNEDGDLERALPHRKATKFEILRSVCGVGPIYLWPWPCLRGRRASKPFSLSLDSLCPPDSGSSSCRFSAAMPL</sequence>
<name>A0A3P7L2E8_DIBLA</name>
<protein>
    <submittedName>
        <fullName evidence="1">Uncharacterized protein</fullName>
    </submittedName>
</protein>
<accession>A0A3P7L2E8</accession>
<dbReference type="Proteomes" id="UP000281553">
    <property type="component" value="Unassembled WGS sequence"/>
</dbReference>